<proteinExistence type="predicted"/>
<organism evidence="1 2">
    <name type="scientific">Candidatus Gottesmanbacteria bacterium GW2011_GWB1_49_7</name>
    <dbReference type="NCBI Taxonomy" id="1618448"/>
    <lineage>
        <taxon>Bacteria</taxon>
        <taxon>Candidatus Gottesmaniibacteriota</taxon>
    </lineage>
</organism>
<dbReference type="Proteomes" id="UP000034588">
    <property type="component" value="Unassembled WGS sequence"/>
</dbReference>
<gene>
    <name evidence="1" type="ORF">UY48_C0003G0074</name>
</gene>
<evidence type="ECO:0000313" key="2">
    <source>
        <dbReference type="Proteomes" id="UP000034588"/>
    </source>
</evidence>
<evidence type="ECO:0000313" key="1">
    <source>
        <dbReference type="EMBL" id="KKW13252.1"/>
    </source>
</evidence>
<name>A0A0G1YE70_9BACT</name>
<accession>A0A0G1YE70</accession>
<protein>
    <submittedName>
        <fullName evidence="1">Uncharacterized protein</fullName>
    </submittedName>
</protein>
<dbReference type="EMBL" id="LCQD01000003">
    <property type="protein sequence ID" value="KKW13252.1"/>
    <property type="molecule type" value="Genomic_DNA"/>
</dbReference>
<dbReference type="AlphaFoldDB" id="A0A0G1YE70"/>
<reference evidence="1 2" key="1">
    <citation type="journal article" date="2015" name="Nature">
        <title>rRNA introns, odd ribosomes, and small enigmatic genomes across a large radiation of phyla.</title>
        <authorList>
            <person name="Brown C.T."/>
            <person name="Hug L.A."/>
            <person name="Thomas B.C."/>
            <person name="Sharon I."/>
            <person name="Castelle C.J."/>
            <person name="Singh A."/>
            <person name="Wilkins M.J."/>
            <person name="Williams K.H."/>
            <person name="Banfield J.F."/>
        </authorList>
    </citation>
    <scope>NUCLEOTIDE SEQUENCE [LARGE SCALE GENOMIC DNA]</scope>
</reference>
<sequence length="112" mass="12366">MPPPNLVAVLQEIVKRGWGTATPRVLQEAKRALKLDTTSTEDKLELAQLIGLIELRGPETITIPRATYLAMQDGLESLQNKVASLLAEVGELREKLRVALGSPERRNNPRDS</sequence>
<comment type="caution">
    <text evidence="1">The sequence shown here is derived from an EMBL/GenBank/DDBJ whole genome shotgun (WGS) entry which is preliminary data.</text>
</comment>